<reference evidence="4" key="1">
    <citation type="submission" date="2013-11" db="EMBL/GenBank/DDBJ databases">
        <title>Genome sequence of the fusiform rust pathogen reveals effectors for host alternation and coevolution with pine.</title>
        <authorList>
            <consortium name="DOE Joint Genome Institute"/>
            <person name="Smith K."/>
            <person name="Pendleton A."/>
            <person name="Kubisiak T."/>
            <person name="Anderson C."/>
            <person name="Salamov A."/>
            <person name="Aerts A."/>
            <person name="Riley R."/>
            <person name="Clum A."/>
            <person name="Lindquist E."/>
            <person name="Ence D."/>
            <person name="Campbell M."/>
            <person name="Kronenberg Z."/>
            <person name="Feau N."/>
            <person name="Dhillon B."/>
            <person name="Hamelin R."/>
            <person name="Burleigh J."/>
            <person name="Smith J."/>
            <person name="Yandell M."/>
            <person name="Nelson C."/>
            <person name="Grigoriev I."/>
            <person name="Davis J."/>
        </authorList>
    </citation>
    <scope>NUCLEOTIDE SEQUENCE</scope>
    <source>
        <strain evidence="4">G11</strain>
    </source>
</reference>
<feature type="compositionally biased region" description="Polar residues" evidence="2">
    <location>
        <begin position="77"/>
        <end position="102"/>
    </location>
</feature>
<feature type="region of interest" description="Disordered" evidence="2">
    <location>
        <begin position="447"/>
        <end position="542"/>
    </location>
</feature>
<feature type="compositionally biased region" description="Low complexity" evidence="2">
    <location>
        <begin position="490"/>
        <end position="501"/>
    </location>
</feature>
<feature type="compositionally biased region" description="Low complexity" evidence="2">
    <location>
        <begin position="25"/>
        <end position="38"/>
    </location>
</feature>
<dbReference type="InterPro" id="IPR036871">
    <property type="entry name" value="PX_dom_sf"/>
</dbReference>
<evidence type="ECO:0000313" key="5">
    <source>
        <dbReference type="Proteomes" id="UP000886653"/>
    </source>
</evidence>
<feature type="region of interest" description="Disordered" evidence="2">
    <location>
        <begin position="1116"/>
        <end position="1172"/>
    </location>
</feature>
<dbReference type="SMART" id="SM00312">
    <property type="entry name" value="PX"/>
    <property type="match status" value="1"/>
</dbReference>
<protein>
    <recommendedName>
        <fullName evidence="3">PX domain-containing protein</fullName>
    </recommendedName>
</protein>
<evidence type="ECO:0000313" key="4">
    <source>
        <dbReference type="EMBL" id="KAG0148854.1"/>
    </source>
</evidence>
<dbReference type="InterPro" id="IPR027267">
    <property type="entry name" value="AH/BAR_dom_sf"/>
</dbReference>
<dbReference type="Proteomes" id="UP000886653">
    <property type="component" value="Unassembled WGS sequence"/>
</dbReference>
<proteinExistence type="predicted"/>
<dbReference type="GO" id="GO:0035091">
    <property type="term" value="F:phosphatidylinositol binding"/>
    <property type="evidence" value="ECO:0007669"/>
    <property type="project" value="InterPro"/>
</dbReference>
<accession>A0A9P6TEH3</accession>
<feature type="compositionally biased region" description="Basic and acidic residues" evidence="2">
    <location>
        <begin position="1132"/>
        <end position="1144"/>
    </location>
</feature>
<gene>
    <name evidence="4" type="ORF">CROQUDRAFT_74780</name>
</gene>
<dbReference type="PROSITE" id="PS50195">
    <property type="entry name" value="PX"/>
    <property type="match status" value="1"/>
</dbReference>
<feature type="region of interest" description="Disordered" evidence="2">
    <location>
        <begin position="909"/>
        <end position="958"/>
    </location>
</feature>
<dbReference type="AlphaFoldDB" id="A0A9P6TEH3"/>
<dbReference type="SUPFAM" id="SSF64268">
    <property type="entry name" value="PX domain"/>
    <property type="match status" value="1"/>
</dbReference>
<dbReference type="Gene3D" id="3.30.1520.10">
    <property type="entry name" value="Phox-like domain"/>
    <property type="match status" value="1"/>
</dbReference>
<feature type="compositionally biased region" description="Polar residues" evidence="2">
    <location>
        <begin position="1145"/>
        <end position="1161"/>
    </location>
</feature>
<name>A0A9P6TEH3_9BASI</name>
<feature type="region of interest" description="Disordered" evidence="2">
    <location>
        <begin position="1"/>
        <end position="107"/>
    </location>
</feature>
<feature type="coiled-coil region" evidence="1">
    <location>
        <begin position="874"/>
        <end position="901"/>
    </location>
</feature>
<dbReference type="PANTHER" id="PTHR45827">
    <property type="entry name" value="SORTING NEXIN"/>
    <property type="match status" value="1"/>
</dbReference>
<sequence length="1205" mass="133828">MADKSLELSSSTELTKGFDVDNGDSSNSPRRSVSSRNSAFPPKLPPKPSHLHSVSSRVQPLPMSQASSSFVCRAVGSRTTQGVSQKSKIQGESTPTKENCSQDGEADSSEFLIKKTYQESSSAKENQVDTFTENFNPNLSVLPQFQSRTPTSTFRPHAYKDKIVDFEASEAFAKFSPGYCSRERLIFQDSPASTIKPRSSRNKIASVRAIYSLMQQYDNPDPHPPTLGHSPVLGLRSRRGSQGIFTSLDHTSASQSLPPQKDDSNQHLPRSKAEDTFRKLSVEIGPLCRDEANSGDILHRQLSEVISDEHGETSSLDLIDPRLLPALRLSTLTYLSTPQLAVALHGFAPEPPLNRAKTASPEDADHREQTSQVGFCEGDVLEICVEDVGGGWSLGKNLGARSGLYGTSNVSQVAEKEVVPPGDIGLVPIGWYEMIARNNTEGNRPILNKTYLQSDDPKSPDGMSDSYTENRADLKPPESRASDLSDSRQSSIPINSSENPSKVVPTEHLTARTQIPPETLATPKKTRRESSKYPVHESPVNKLCSPTANPSVSVTNNINATFIPYGMSSIAVSVTASDAIIAARAKALPEIPRTSISKNQKLAPRGGNLGWVSIFGSGRKESSSVQAYIFDEPYQESANELNQAIERDGAEYERYEIGFGPTWKSTGPLFSVKVHSPKTRKENSSAKYHTVYTITSSFIDQDRSESDMSTPVLEITVDRRYSHFEKLSLVLYEKYGEVLVLPRLPEKQYSGRFTPRFIELRRSGLDRYLVRLIRNPVLRYSHFVTTFLGCEDEEEFEKQTLGWKDLIKAPPEVISIERPHLSSPTSPAVQFFSNVFHPDYNVDPIDTQCAIGAFNKHIRSLETGRGIINVEQSFSKVRASMQDLSSNLQEMSQEVARLTAGLALPPRKLELRDNLTPNNDPDGDEEDDGNFVVEGRNFGDHEPETESNESQPIPISEESLKTLRRKAQTARLQNSEGAMCWRRTCKDCLRMTKALQFMGETVDDLAKFYSVDGVDGLAPVEALLKEISFPQRDQHTLSKLGASVVHESETVETTDAHDEIEERRDTVLNVIMSEIERFHEERHQDVRELSEKFVDTQLQLHRKAYERLTQFKKRLSEPEYDNLSKTGPRPPNSEERQLLSETAKKQTPNTMLEWVQSTVTRPRTGSVSSTSTARSTALSTIFTQPVSAAVSSVLSLKDFFAGSGP</sequence>
<feature type="compositionally biased region" description="Basic and acidic residues" evidence="2">
    <location>
        <begin position="468"/>
        <end position="486"/>
    </location>
</feature>
<dbReference type="Gene3D" id="1.20.1270.60">
    <property type="entry name" value="Arfaptin homology (AH) domain/BAR domain"/>
    <property type="match status" value="1"/>
</dbReference>
<organism evidence="4 5">
    <name type="scientific">Cronartium quercuum f. sp. fusiforme G11</name>
    <dbReference type="NCBI Taxonomy" id="708437"/>
    <lineage>
        <taxon>Eukaryota</taxon>
        <taxon>Fungi</taxon>
        <taxon>Dikarya</taxon>
        <taxon>Basidiomycota</taxon>
        <taxon>Pucciniomycotina</taxon>
        <taxon>Pucciniomycetes</taxon>
        <taxon>Pucciniales</taxon>
        <taxon>Coleosporiaceae</taxon>
        <taxon>Cronartium</taxon>
    </lineage>
</organism>
<feature type="compositionally biased region" description="Basic and acidic residues" evidence="2">
    <location>
        <begin position="260"/>
        <end position="274"/>
    </location>
</feature>
<evidence type="ECO:0000256" key="2">
    <source>
        <dbReference type="SAM" id="MobiDB-lite"/>
    </source>
</evidence>
<dbReference type="GO" id="GO:0006897">
    <property type="term" value="P:endocytosis"/>
    <property type="evidence" value="ECO:0007669"/>
    <property type="project" value="TreeGrafter"/>
</dbReference>
<evidence type="ECO:0000259" key="3">
    <source>
        <dbReference type="PROSITE" id="PS50195"/>
    </source>
</evidence>
<dbReference type="GO" id="GO:0016197">
    <property type="term" value="P:endosomal transport"/>
    <property type="evidence" value="ECO:0007669"/>
    <property type="project" value="TreeGrafter"/>
</dbReference>
<feature type="compositionally biased region" description="Polar residues" evidence="2">
    <location>
        <begin position="54"/>
        <end position="70"/>
    </location>
</feature>
<keyword evidence="5" id="KW-1185">Reference proteome</keyword>
<feature type="compositionally biased region" description="Low complexity" evidence="2">
    <location>
        <begin position="1163"/>
        <end position="1172"/>
    </location>
</feature>
<dbReference type="Pfam" id="PF00787">
    <property type="entry name" value="PX"/>
    <property type="match status" value="1"/>
</dbReference>
<dbReference type="OrthoDB" id="10254720at2759"/>
<dbReference type="InterPro" id="IPR001683">
    <property type="entry name" value="PX_dom"/>
</dbReference>
<feature type="domain" description="PX" evidence="3">
    <location>
        <begin position="670"/>
        <end position="795"/>
    </location>
</feature>
<dbReference type="GO" id="GO:0097320">
    <property type="term" value="P:plasma membrane tubulation"/>
    <property type="evidence" value="ECO:0007669"/>
    <property type="project" value="TreeGrafter"/>
</dbReference>
<feature type="region of interest" description="Disordered" evidence="2">
    <location>
        <begin position="250"/>
        <end position="274"/>
    </location>
</feature>
<dbReference type="EMBL" id="MU167232">
    <property type="protein sequence ID" value="KAG0148854.1"/>
    <property type="molecule type" value="Genomic_DNA"/>
</dbReference>
<comment type="caution">
    <text evidence="4">The sequence shown here is derived from an EMBL/GenBank/DDBJ whole genome shotgun (WGS) entry which is preliminary data.</text>
</comment>
<keyword evidence="1" id="KW-0175">Coiled coil</keyword>
<dbReference type="GO" id="GO:0031410">
    <property type="term" value="C:cytoplasmic vesicle"/>
    <property type="evidence" value="ECO:0007669"/>
    <property type="project" value="TreeGrafter"/>
</dbReference>
<dbReference type="PANTHER" id="PTHR45827:SF1">
    <property type="entry name" value="SORTING NEXIN"/>
    <property type="match status" value="1"/>
</dbReference>
<dbReference type="GO" id="GO:0005886">
    <property type="term" value="C:plasma membrane"/>
    <property type="evidence" value="ECO:0007669"/>
    <property type="project" value="TreeGrafter"/>
</dbReference>
<evidence type="ECO:0000256" key="1">
    <source>
        <dbReference type="SAM" id="Coils"/>
    </source>
</evidence>